<keyword evidence="4" id="KW-1185">Reference proteome</keyword>
<feature type="domain" description="Reverse transcriptase Ty1/copia-type" evidence="2">
    <location>
        <begin position="153"/>
        <end position="230"/>
    </location>
</feature>
<dbReference type="InterPro" id="IPR013103">
    <property type="entry name" value="RVT_2"/>
</dbReference>
<dbReference type="AlphaFoldDB" id="K0SNI8"/>
<evidence type="ECO:0000259" key="2">
    <source>
        <dbReference type="Pfam" id="PF07727"/>
    </source>
</evidence>
<feature type="compositionally biased region" description="Polar residues" evidence="1">
    <location>
        <begin position="1"/>
        <end position="10"/>
    </location>
</feature>
<dbReference type="eggNOG" id="KOG0017">
    <property type="taxonomic scope" value="Eukaryota"/>
</dbReference>
<dbReference type="Pfam" id="PF07727">
    <property type="entry name" value="RVT_2"/>
    <property type="match status" value="1"/>
</dbReference>
<evidence type="ECO:0000313" key="3">
    <source>
        <dbReference type="EMBL" id="EJK66940.1"/>
    </source>
</evidence>
<name>K0SNI8_THAOC</name>
<dbReference type="Proteomes" id="UP000266841">
    <property type="component" value="Unassembled WGS sequence"/>
</dbReference>
<dbReference type="OrthoDB" id="123812at2759"/>
<organism evidence="3 4">
    <name type="scientific">Thalassiosira oceanica</name>
    <name type="common">Marine diatom</name>
    <dbReference type="NCBI Taxonomy" id="159749"/>
    <lineage>
        <taxon>Eukaryota</taxon>
        <taxon>Sar</taxon>
        <taxon>Stramenopiles</taxon>
        <taxon>Ochrophyta</taxon>
        <taxon>Bacillariophyta</taxon>
        <taxon>Coscinodiscophyceae</taxon>
        <taxon>Thalassiosirophycidae</taxon>
        <taxon>Thalassiosirales</taxon>
        <taxon>Thalassiosiraceae</taxon>
        <taxon>Thalassiosira</taxon>
    </lineage>
</organism>
<dbReference type="EMBL" id="AGNL01013921">
    <property type="protein sequence ID" value="EJK66940.1"/>
    <property type="molecule type" value="Genomic_DNA"/>
</dbReference>
<sequence length="239" mass="26881">PNQDMQSAPSNDAPAEVIDNASTTTSNSGPSASSRGSRSPAGHAPSTSSRGRRRQPNVRLEDYVASTAVSAQQDSYFHDDQCEVDSDAAHDEHLALQERMRDPIAFAAEMANDIMYYHQAMAQSDADKFRQAVVKEIEGHVKNENWILIPRSEVPRHEEVLDSVWAMRRKRNLTTNEITKYKARLNVHGGMQTYGLNYTETYAPVVTWFSIRLLLIIAIMQNWTVRQVRLRNGLHAGTN</sequence>
<feature type="compositionally biased region" description="Low complexity" evidence="1">
    <location>
        <begin position="20"/>
        <end position="42"/>
    </location>
</feature>
<proteinExistence type="predicted"/>
<protein>
    <recommendedName>
        <fullName evidence="2">Reverse transcriptase Ty1/copia-type domain-containing protein</fullName>
    </recommendedName>
</protein>
<accession>K0SNI8</accession>
<comment type="caution">
    <text evidence="3">The sequence shown here is derived from an EMBL/GenBank/DDBJ whole genome shotgun (WGS) entry which is preliminary data.</text>
</comment>
<reference evidence="3 4" key="1">
    <citation type="journal article" date="2012" name="Genome Biol.">
        <title>Genome and low-iron response of an oceanic diatom adapted to chronic iron limitation.</title>
        <authorList>
            <person name="Lommer M."/>
            <person name="Specht M."/>
            <person name="Roy A.S."/>
            <person name="Kraemer L."/>
            <person name="Andreson R."/>
            <person name="Gutowska M.A."/>
            <person name="Wolf J."/>
            <person name="Bergner S.V."/>
            <person name="Schilhabel M.B."/>
            <person name="Klostermeier U.C."/>
            <person name="Beiko R.G."/>
            <person name="Rosenstiel P."/>
            <person name="Hippler M."/>
            <person name="Laroche J."/>
        </authorList>
    </citation>
    <scope>NUCLEOTIDE SEQUENCE [LARGE SCALE GENOMIC DNA]</scope>
    <source>
        <strain evidence="3 4">CCMP1005</strain>
    </source>
</reference>
<feature type="non-terminal residue" evidence="3">
    <location>
        <position position="1"/>
    </location>
</feature>
<feature type="region of interest" description="Disordered" evidence="1">
    <location>
        <begin position="1"/>
        <end position="58"/>
    </location>
</feature>
<evidence type="ECO:0000313" key="4">
    <source>
        <dbReference type="Proteomes" id="UP000266841"/>
    </source>
</evidence>
<gene>
    <name evidence="3" type="ORF">THAOC_12086</name>
</gene>
<evidence type="ECO:0000256" key="1">
    <source>
        <dbReference type="SAM" id="MobiDB-lite"/>
    </source>
</evidence>